<name>A0A194AFK8_9BACT</name>
<reference evidence="2" key="1">
    <citation type="submission" date="2016-06" db="EMBL/GenBank/DDBJ databases">
        <title>Draft genome sequence of Desulfoplanes formicivorans strain Pf12B.</title>
        <authorList>
            <person name="Watanabe M."/>
            <person name="Kojima H."/>
            <person name="Fukui M."/>
        </authorList>
    </citation>
    <scope>NUCLEOTIDE SEQUENCE [LARGE SCALE GENOMIC DNA]</scope>
    <source>
        <strain evidence="2">Pf12B</strain>
    </source>
</reference>
<accession>A0A194AFK8</accession>
<dbReference type="EMBL" id="BDFE01000008">
    <property type="protein sequence ID" value="GAU07985.1"/>
    <property type="molecule type" value="Genomic_DNA"/>
</dbReference>
<evidence type="ECO:0000313" key="1">
    <source>
        <dbReference type="EMBL" id="GAU07985.1"/>
    </source>
</evidence>
<organism evidence="1 2">
    <name type="scientific">Desulfoplanes formicivorans</name>
    <dbReference type="NCBI Taxonomy" id="1592317"/>
    <lineage>
        <taxon>Bacteria</taxon>
        <taxon>Pseudomonadati</taxon>
        <taxon>Thermodesulfobacteriota</taxon>
        <taxon>Desulfovibrionia</taxon>
        <taxon>Desulfovibrionales</taxon>
        <taxon>Desulfoplanaceae</taxon>
        <taxon>Desulfoplanes</taxon>
    </lineage>
</organism>
<sequence>MPVTRKECIRCGTCCHKGGPGLHVEDKQLIESRVLEPGDLVCFRKGEFAFDQLGQRVAPLERELIKIRGKGGSWECCLYDPQAKGCRIYQNRPLECRTLMCWDTGPMEELMQRDDRLTRAHLVAEDSAMAQLIHLHEEQCGLDRVAALIREGDMQSAATRQELIDLCLYDLSFREVVVEQAGLQENIVECFLGRPLFRAVLGYDPWLGSQDFLGHFANR</sequence>
<comment type="caution">
    <text evidence="1">The sequence shown here is derived from an EMBL/GenBank/DDBJ whole genome shotgun (WGS) entry which is preliminary data.</text>
</comment>
<dbReference type="InterPro" id="IPR005358">
    <property type="entry name" value="Puta_zinc/iron-chelating_dom"/>
</dbReference>
<keyword evidence="2" id="KW-1185">Reference proteome</keyword>
<gene>
    <name evidence="1" type="ORF">DPF_0684</name>
</gene>
<dbReference type="STRING" id="1592317.DPF_0684"/>
<dbReference type="Pfam" id="PF03692">
    <property type="entry name" value="CxxCxxCC"/>
    <property type="match status" value="1"/>
</dbReference>
<proteinExistence type="predicted"/>
<dbReference type="Proteomes" id="UP000095200">
    <property type="component" value="Unassembled WGS sequence"/>
</dbReference>
<dbReference type="AlphaFoldDB" id="A0A194AFK8"/>
<protein>
    <submittedName>
        <fullName evidence="1">Uncharacterized protein</fullName>
    </submittedName>
</protein>
<evidence type="ECO:0000313" key="2">
    <source>
        <dbReference type="Proteomes" id="UP000095200"/>
    </source>
</evidence>